<dbReference type="InterPro" id="IPR020828">
    <property type="entry name" value="GlycerAld_3-P_DH_NAD(P)-bd"/>
</dbReference>
<feature type="binding site" evidence="6">
    <location>
        <position position="121"/>
    </location>
    <ligand>
        <name>NAD(+)</name>
        <dbReference type="ChEBI" id="CHEBI:57540"/>
    </ligand>
</feature>
<comment type="caution">
    <text evidence="11">The sequence shown here is derived from an EMBL/GenBank/DDBJ whole genome shotgun (WGS) entry which is preliminary data.</text>
</comment>
<feature type="binding site" evidence="5">
    <location>
        <begin position="210"/>
        <end position="211"/>
    </location>
    <ligand>
        <name>D-glyceraldehyde 3-phosphate</name>
        <dbReference type="ChEBI" id="CHEBI:59776"/>
    </ligand>
</feature>
<evidence type="ECO:0000313" key="11">
    <source>
        <dbReference type="EMBL" id="PTM92590.1"/>
    </source>
</evidence>
<dbReference type="PANTHER" id="PTHR43148">
    <property type="entry name" value="GLYCERALDEHYDE-3-PHOSPHATE DEHYDROGENASE 2"/>
    <property type="match status" value="1"/>
</dbReference>
<dbReference type="PROSITE" id="PS00071">
    <property type="entry name" value="GAPDH"/>
    <property type="match status" value="1"/>
</dbReference>
<dbReference type="NCBIfam" id="TIGR01534">
    <property type="entry name" value="GAPDH-I"/>
    <property type="match status" value="1"/>
</dbReference>
<feature type="binding site" evidence="5">
    <location>
        <position position="233"/>
    </location>
    <ligand>
        <name>D-glyceraldehyde 3-phosphate</name>
        <dbReference type="ChEBI" id="CHEBI:59776"/>
    </ligand>
</feature>
<dbReference type="FunFam" id="3.40.50.720:FF:000001">
    <property type="entry name" value="Glyceraldehyde-3-phosphate dehydrogenase"/>
    <property type="match status" value="1"/>
</dbReference>
<dbReference type="InterPro" id="IPR020830">
    <property type="entry name" value="GlycerAld_3-P_DH_AS"/>
</dbReference>
<keyword evidence="12" id="KW-1185">Reference proteome</keyword>
<dbReference type="CDD" id="cd05214">
    <property type="entry name" value="GAPDH_I_N"/>
    <property type="match status" value="1"/>
</dbReference>
<feature type="binding site" evidence="6">
    <location>
        <position position="81"/>
    </location>
    <ligand>
        <name>NAD(+)</name>
        <dbReference type="ChEBI" id="CHEBI:57540"/>
    </ligand>
</feature>
<protein>
    <recommendedName>
        <fullName evidence="9">Glyceraldehyde-3-phosphate dehydrogenase</fullName>
        <ecNumber evidence="9">1.2.1.-</ecNumber>
    </recommendedName>
</protein>
<feature type="binding site" evidence="6">
    <location>
        <begin position="13"/>
        <end position="14"/>
    </location>
    <ligand>
        <name>NAD(+)</name>
        <dbReference type="ChEBI" id="CHEBI:57540"/>
    </ligand>
</feature>
<feature type="binding site" evidence="6">
    <location>
        <position position="315"/>
    </location>
    <ligand>
        <name>NAD(+)</name>
        <dbReference type="ChEBI" id="CHEBI:57540"/>
    </ligand>
</feature>
<gene>
    <name evidence="11" type="ORF">C8N32_1581</name>
</gene>
<feature type="active site" description="Nucleophile" evidence="4">
    <location>
        <position position="152"/>
    </location>
</feature>
<dbReference type="GO" id="GO:0051287">
    <property type="term" value="F:NAD binding"/>
    <property type="evidence" value="ECO:0007669"/>
    <property type="project" value="InterPro"/>
</dbReference>
<reference evidence="11 12" key="1">
    <citation type="submission" date="2018-04" db="EMBL/GenBank/DDBJ databases">
        <title>Genomic Encyclopedia of Archaeal and Bacterial Type Strains, Phase II (KMG-II): from individual species to whole genera.</title>
        <authorList>
            <person name="Goeker M."/>
        </authorList>
    </citation>
    <scope>NUCLEOTIDE SEQUENCE [LARGE SCALE GENOMIC DNA]</scope>
    <source>
        <strain evidence="11 12">DSM 18064</strain>
    </source>
</reference>
<dbReference type="InterPro" id="IPR020829">
    <property type="entry name" value="GlycerAld_3-P_DH_cat"/>
</dbReference>
<evidence type="ECO:0000313" key="12">
    <source>
        <dbReference type="Proteomes" id="UP000243859"/>
    </source>
</evidence>
<dbReference type="EC" id="1.2.1.-" evidence="9"/>
<accession>A0A2T5B0T4</accession>
<keyword evidence="6" id="KW-0547">Nucleotide-binding</keyword>
<dbReference type="Pfam" id="PF02800">
    <property type="entry name" value="Gp_dh_C"/>
    <property type="match status" value="1"/>
</dbReference>
<feature type="non-terminal residue" evidence="11">
    <location>
        <position position="1"/>
    </location>
</feature>
<dbReference type="Pfam" id="PF00044">
    <property type="entry name" value="Gp_dh_N"/>
    <property type="match status" value="1"/>
</dbReference>
<evidence type="ECO:0000256" key="9">
    <source>
        <dbReference type="RuleBase" id="RU361160"/>
    </source>
</evidence>
<evidence type="ECO:0000256" key="1">
    <source>
        <dbReference type="ARBA" id="ARBA00007406"/>
    </source>
</evidence>
<dbReference type="InterPro" id="IPR036291">
    <property type="entry name" value="NAD(P)-bd_dom_sf"/>
</dbReference>
<proteinExistence type="inferred from homology"/>
<evidence type="ECO:0000256" key="2">
    <source>
        <dbReference type="ARBA" id="ARBA00011881"/>
    </source>
</evidence>
<feature type="binding site" evidence="5">
    <location>
        <position position="182"/>
    </location>
    <ligand>
        <name>D-glyceraldehyde 3-phosphate</name>
        <dbReference type="ChEBI" id="CHEBI:59776"/>
    </ligand>
</feature>
<dbReference type="AlphaFoldDB" id="A0A2T5B0T4"/>
<dbReference type="CDD" id="cd18126">
    <property type="entry name" value="GAPDH_I_C"/>
    <property type="match status" value="1"/>
</dbReference>
<dbReference type="InterPro" id="IPR006424">
    <property type="entry name" value="Glyceraldehyde-3-P_DH_1"/>
</dbReference>
<comment type="similarity">
    <text evidence="1 8">Belongs to the glyceraldehyde-3-phosphate dehydrogenase family.</text>
</comment>
<dbReference type="GO" id="GO:0016620">
    <property type="term" value="F:oxidoreductase activity, acting on the aldehyde or oxo group of donors, NAD or NADP as acceptor"/>
    <property type="evidence" value="ECO:0007669"/>
    <property type="project" value="InterPro"/>
</dbReference>
<evidence type="ECO:0000256" key="8">
    <source>
        <dbReference type="RuleBase" id="RU000397"/>
    </source>
</evidence>
<dbReference type="InterPro" id="IPR020831">
    <property type="entry name" value="GlycerAld/Erythrose_P_DH"/>
</dbReference>
<dbReference type="GO" id="GO:0050661">
    <property type="term" value="F:NADP binding"/>
    <property type="evidence" value="ECO:0007669"/>
    <property type="project" value="InterPro"/>
</dbReference>
<feature type="binding site" evidence="6">
    <location>
        <position position="37"/>
    </location>
    <ligand>
        <name>NAD(+)</name>
        <dbReference type="ChEBI" id="CHEBI:57540"/>
    </ligand>
</feature>
<sequence>DMTVKVAINGFGRIGRNVLRGIVESGRTDIEVVAINDLGPVETNAHLLRYDSVHGRFPGRVTVQGDTIDAGRGPIRVTAIRDPRELPWGEVDIALECTGIFTARDKAALHLENGSGRVLVSAPASGADKTIVYGVNHDSLTAEDTVVSNASCTTNCLSPVAKALNDAIGITRGFMTTIHSYTGDQPTLDTMHKDLYRARAAAMSMIPTSTGAAKAVGLVLPELNGKLDGVAIRVPTPNVSVVDLVFEAARDTTVEEVNAAIKAAAEGPMKGVLGYTEEPLVSSDFNHDPHSSVFHMDQTKVMEGNMVRILTWYDNEWGFSNRMADTAVAMGKLI</sequence>
<feature type="site" description="Activates thiol group during catalysis" evidence="7">
    <location>
        <position position="179"/>
    </location>
</feature>
<name>A0A2T5B0T4_9RHOB</name>
<keyword evidence="6" id="KW-0520">NAD</keyword>
<feature type="binding site" evidence="5">
    <location>
        <begin position="151"/>
        <end position="153"/>
    </location>
    <ligand>
        <name>D-glyceraldehyde 3-phosphate</name>
        <dbReference type="ChEBI" id="CHEBI:59776"/>
    </ligand>
</feature>
<evidence type="ECO:0000256" key="5">
    <source>
        <dbReference type="PIRSR" id="PIRSR000149-2"/>
    </source>
</evidence>
<dbReference type="PRINTS" id="PR00078">
    <property type="entry name" value="G3PDHDRGNASE"/>
</dbReference>
<dbReference type="Proteomes" id="UP000243859">
    <property type="component" value="Unassembled WGS sequence"/>
</dbReference>
<dbReference type="SMART" id="SM00846">
    <property type="entry name" value="Gp_dh_N"/>
    <property type="match status" value="1"/>
</dbReference>
<dbReference type="Gene3D" id="3.40.50.720">
    <property type="entry name" value="NAD(P)-binding Rossmann-like Domain"/>
    <property type="match status" value="1"/>
</dbReference>
<dbReference type="EMBL" id="QAAA01000058">
    <property type="protein sequence ID" value="PTM92590.1"/>
    <property type="molecule type" value="Genomic_DNA"/>
</dbReference>
<dbReference type="GO" id="GO:0006006">
    <property type="term" value="P:glucose metabolic process"/>
    <property type="evidence" value="ECO:0007669"/>
    <property type="project" value="InterPro"/>
</dbReference>
<evidence type="ECO:0000256" key="4">
    <source>
        <dbReference type="PIRSR" id="PIRSR000149-1"/>
    </source>
</evidence>
<evidence type="ECO:0000256" key="6">
    <source>
        <dbReference type="PIRSR" id="PIRSR000149-3"/>
    </source>
</evidence>
<dbReference type="PIRSF" id="PIRSF000149">
    <property type="entry name" value="GAP_DH"/>
    <property type="match status" value="1"/>
</dbReference>
<dbReference type="SUPFAM" id="SSF51735">
    <property type="entry name" value="NAD(P)-binding Rossmann-fold domains"/>
    <property type="match status" value="1"/>
</dbReference>
<evidence type="ECO:0000256" key="3">
    <source>
        <dbReference type="ARBA" id="ARBA00023002"/>
    </source>
</evidence>
<keyword evidence="3 9" id="KW-0560">Oxidoreductase</keyword>
<evidence type="ECO:0000256" key="7">
    <source>
        <dbReference type="PIRSR" id="PIRSR000149-4"/>
    </source>
</evidence>
<feature type="domain" description="Glyceraldehyde 3-phosphate dehydrogenase NAD(P) binding" evidence="10">
    <location>
        <begin position="4"/>
        <end position="152"/>
    </location>
</feature>
<organism evidence="11 12">
    <name type="scientific">Rhodovulum imhoffii</name>
    <dbReference type="NCBI Taxonomy" id="365340"/>
    <lineage>
        <taxon>Bacteria</taxon>
        <taxon>Pseudomonadati</taxon>
        <taxon>Pseudomonadota</taxon>
        <taxon>Alphaproteobacteria</taxon>
        <taxon>Rhodobacterales</taxon>
        <taxon>Paracoccaceae</taxon>
        <taxon>Rhodovulum</taxon>
    </lineage>
</organism>
<evidence type="ECO:0000259" key="10">
    <source>
        <dbReference type="SMART" id="SM00846"/>
    </source>
</evidence>
<dbReference type="FunFam" id="3.30.360.10:FF:000002">
    <property type="entry name" value="Glyceraldehyde-3-phosphate dehydrogenase"/>
    <property type="match status" value="1"/>
</dbReference>
<dbReference type="SUPFAM" id="SSF55347">
    <property type="entry name" value="Glyceraldehyde-3-phosphate dehydrogenase-like, C-terminal domain"/>
    <property type="match status" value="1"/>
</dbReference>
<comment type="subunit">
    <text evidence="2">Homotetramer.</text>
</comment>
<dbReference type="Gene3D" id="3.30.360.10">
    <property type="entry name" value="Dihydrodipicolinate Reductase, domain 2"/>
    <property type="match status" value="1"/>
</dbReference>